<dbReference type="GO" id="GO:0016020">
    <property type="term" value="C:membrane"/>
    <property type="evidence" value="ECO:0007669"/>
    <property type="project" value="UniProtKB-SubCell"/>
</dbReference>
<dbReference type="PANTHER" id="PTHR33048:SF47">
    <property type="entry name" value="INTEGRAL MEMBRANE PROTEIN-RELATED"/>
    <property type="match status" value="1"/>
</dbReference>
<evidence type="ECO:0000256" key="5">
    <source>
        <dbReference type="ARBA" id="ARBA00038359"/>
    </source>
</evidence>
<feature type="region of interest" description="Disordered" evidence="6">
    <location>
        <begin position="274"/>
        <end position="320"/>
    </location>
</feature>
<protein>
    <recommendedName>
        <fullName evidence="8">Rhodopsin domain-containing protein</fullName>
    </recommendedName>
</protein>
<feature type="compositionally biased region" description="Low complexity" evidence="6">
    <location>
        <begin position="360"/>
        <end position="371"/>
    </location>
</feature>
<proteinExistence type="inferred from homology"/>
<dbReference type="Proteomes" id="UP001172155">
    <property type="component" value="Unassembled WGS sequence"/>
</dbReference>
<dbReference type="InterPro" id="IPR049326">
    <property type="entry name" value="Rhodopsin_dom_fungi"/>
</dbReference>
<dbReference type="AlphaFoldDB" id="A0AA40EJX6"/>
<evidence type="ECO:0000256" key="3">
    <source>
        <dbReference type="ARBA" id="ARBA00022989"/>
    </source>
</evidence>
<feature type="transmembrane region" description="Helical" evidence="7">
    <location>
        <begin position="88"/>
        <end position="109"/>
    </location>
</feature>
<dbReference type="PANTHER" id="PTHR33048">
    <property type="entry name" value="PTH11-LIKE INTEGRAL MEMBRANE PROTEIN (AFU_ORTHOLOGUE AFUA_5G11245)"/>
    <property type="match status" value="1"/>
</dbReference>
<name>A0AA40EJX6_9PEZI</name>
<dbReference type="InterPro" id="IPR052337">
    <property type="entry name" value="SAT4-like"/>
</dbReference>
<feature type="domain" description="Rhodopsin" evidence="8">
    <location>
        <begin position="33"/>
        <end position="256"/>
    </location>
</feature>
<feature type="transmembrane region" description="Helical" evidence="7">
    <location>
        <begin position="193"/>
        <end position="211"/>
    </location>
</feature>
<accession>A0AA40EJX6</accession>
<comment type="similarity">
    <text evidence="5">Belongs to the SAT4 family.</text>
</comment>
<feature type="region of interest" description="Disordered" evidence="6">
    <location>
        <begin position="341"/>
        <end position="381"/>
    </location>
</feature>
<reference evidence="9" key="1">
    <citation type="submission" date="2023-06" db="EMBL/GenBank/DDBJ databases">
        <title>Genome-scale phylogeny and comparative genomics of the fungal order Sordariales.</title>
        <authorList>
            <consortium name="Lawrence Berkeley National Laboratory"/>
            <person name="Hensen N."/>
            <person name="Bonometti L."/>
            <person name="Westerberg I."/>
            <person name="Brannstrom I.O."/>
            <person name="Guillou S."/>
            <person name="Cros-Aarteil S."/>
            <person name="Calhoun S."/>
            <person name="Haridas S."/>
            <person name="Kuo A."/>
            <person name="Mondo S."/>
            <person name="Pangilinan J."/>
            <person name="Riley R."/>
            <person name="LaButti K."/>
            <person name="Andreopoulos B."/>
            <person name="Lipzen A."/>
            <person name="Chen C."/>
            <person name="Yanf M."/>
            <person name="Daum C."/>
            <person name="Ng V."/>
            <person name="Clum A."/>
            <person name="Steindorff A."/>
            <person name="Ohm R."/>
            <person name="Martin F."/>
            <person name="Silar P."/>
            <person name="Natvig D."/>
            <person name="Lalanne C."/>
            <person name="Gautier V."/>
            <person name="Ament-velasquez S.L."/>
            <person name="Kruys A."/>
            <person name="Hutchinson M.I."/>
            <person name="Powell A.J."/>
            <person name="Barry K."/>
            <person name="Miller A.N."/>
            <person name="Grigoriev I.V."/>
            <person name="Debuchy R."/>
            <person name="Gladieux P."/>
            <person name="Thoren M.H."/>
            <person name="Johannesson H."/>
        </authorList>
    </citation>
    <scope>NUCLEOTIDE SEQUENCE</scope>
    <source>
        <strain evidence="9">SMH3187-1</strain>
    </source>
</reference>
<gene>
    <name evidence="9" type="ORF">B0T18DRAFT_431979</name>
</gene>
<dbReference type="Pfam" id="PF20684">
    <property type="entry name" value="Fung_rhodopsin"/>
    <property type="match status" value="1"/>
</dbReference>
<feature type="transmembrane region" description="Helical" evidence="7">
    <location>
        <begin position="49"/>
        <end position="68"/>
    </location>
</feature>
<feature type="compositionally biased region" description="Basic and acidic residues" evidence="6">
    <location>
        <begin position="341"/>
        <end position="358"/>
    </location>
</feature>
<feature type="transmembrane region" description="Helical" evidence="7">
    <location>
        <begin position="166"/>
        <end position="186"/>
    </location>
</feature>
<feature type="region of interest" description="Disordered" evidence="6">
    <location>
        <begin position="413"/>
        <end position="477"/>
    </location>
</feature>
<evidence type="ECO:0000256" key="2">
    <source>
        <dbReference type="ARBA" id="ARBA00022692"/>
    </source>
</evidence>
<comment type="caution">
    <text evidence="9">The sequence shown here is derived from an EMBL/GenBank/DDBJ whole genome shotgun (WGS) entry which is preliminary data.</text>
</comment>
<evidence type="ECO:0000256" key="4">
    <source>
        <dbReference type="ARBA" id="ARBA00023136"/>
    </source>
</evidence>
<feature type="transmembrane region" description="Helical" evidence="7">
    <location>
        <begin position="116"/>
        <end position="136"/>
    </location>
</feature>
<evidence type="ECO:0000313" key="10">
    <source>
        <dbReference type="Proteomes" id="UP001172155"/>
    </source>
</evidence>
<feature type="compositionally biased region" description="Gly residues" evidence="6">
    <location>
        <begin position="419"/>
        <end position="429"/>
    </location>
</feature>
<keyword evidence="3 7" id="KW-1133">Transmembrane helix</keyword>
<sequence>MASPEAEADLTGGPALLSLSLATASIALATTFVRFCVRAGITKRIGADDWAAAVATVVALIGTIFGVIEGTTSDPTRALEFDVLGQPWYLMSATLSKISLCLVFIALLPAKHPWKLLLGILLFLLAAVNFAFSLAMNLQCRPLEKLWRPSVDGFCWDASVQLNFGYFQGAFSIFSWAVLGAFAFILRPGVVRWPFYVASALALVCAILAIVKTADASKTNRVAVYTQHHFYASLMANLEQNFGLVAANALTLGPLFGGRGGWGGLFSRRGRVTAFDPTSTGGSGRTMGSSRKKAPSRAGSTRPITRASSRASSYREEDVESVKSGRDGVLVIDGVRNNFIDDHHDDGREEMDLGDGRAGRWGWPGSRSGSRSGHRRGEESIDGLDGVDLEAWPRGIIKTVSVEVVEEVNEEYYNNPNNGNGGAGAGNNGGEADRAQAGSRLGYAAGVPGDRNSGGSATEQDWETMLRNGPPAPTARR</sequence>
<keyword evidence="2 7" id="KW-0812">Transmembrane</keyword>
<evidence type="ECO:0000259" key="8">
    <source>
        <dbReference type="Pfam" id="PF20684"/>
    </source>
</evidence>
<evidence type="ECO:0000256" key="7">
    <source>
        <dbReference type="SAM" id="Phobius"/>
    </source>
</evidence>
<comment type="subcellular location">
    <subcellularLocation>
        <location evidence="1">Membrane</location>
        <topology evidence="1">Multi-pass membrane protein</topology>
    </subcellularLocation>
</comment>
<organism evidence="9 10">
    <name type="scientific">Schizothecium vesticola</name>
    <dbReference type="NCBI Taxonomy" id="314040"/>
    <lineage>
        <taxon>Eukaryota</taxon>
        <taxon>Fungi</taxon>
        <taxon>Dikarya</taxon>
        <taxon>Ascomycota</taxon>
        <taxon>Pezizomycotina</taxon>
        <taxon>Sordariomycetes</taxon>
        <taxon>Sordariomycetidae</taxon>
        <taxon>Sordariales</taxon>
        <taxon>Schizotheciaceae</taxon>
        <taxon>Schizothecium</taxon>
    </lineage>
</organism>
<keyword evidence="4 7" id="KW-0472">Membrane</keyword>
<feature type="transmembrane region" description="Helical" evidence="7">
    <location>
        <begin position="15"/>
        <end position="37"/>
    </location>
</feature>
<dbReference type="EMBL" id="JAUKUD010000006">
    <property type="protein sequence ID" value="KAK0740718.1"/>
    <property type="molecule type" value="Genomic_DNA"/>
</dbReference>
<evidence type="ECO:0000313" key="9">
    <source>
        <dbReference type="EMBL" id="KAK0740718.1"/>
    </source>
</evidence>
<evidence type="ECO:0000256" key="6">
    <source>
        <dbReference type="SAM" id="MobiDB-lite"/>
    </source>
</evidence>
<evidence type="ECO:0000256" key="1">
    <source>
        <dbReference type="ARBA" id="ARBA00004141"/>
    </source>
</evidence>
<keyword evidence="10" id="KW-1185">Reference proteome</keyword>